<evidence type="ECO:0000313" key="2">
    <source>
        <dbReference type="EMBL" id="ABZ06573.1"/>
    </source>
</evidence>
<reference evidence="2" key="1">
    <citation type="journal article" date="2008" name="ISME J.">
        <title>Genomic patterns of recombination, clonal divergence and environment in marine microbial populations.</title>
        <authorList>
            <person name="Konstantinidis K.T."/>
            <person name="Delong E.F."/>
        </authorList>
    </citation>
    <scope>NUCLEOTIDE SEQUENCE</scope>
</reference>
<keyword evidence="1" id="KW-0472">Membrane</keyword>
<feature type="transmembrane region" description="Helical" evidence="1">
    <location>
        <begin position="9"/>
        <end position="28"/>
    </location>
</feature>
<keyword evidence="1" id="KW-0812">Transmembrane</keyword>
<name>B3T1W4_9ZZZZ</name>
<organism evidence="2">
    <name type="scientific">uncultured marine microorganism HF4000_097M14</name>
    <dbReference type="NCBI Taxonomy" id="455520"/>
    <lineage>
        <taxon>unclassified sequences</taxon>
        <taxon>environmental samples</taxon>
    </lineage>
</organism>
<sequence>MKKVITKKWIIFQALIGIILLVLCYKYIDTVWIKWPLMIMLGGGFYYSTKEDLAELFKQSLEEELEDKDK</sequence>
<gene>
    <name evidence="2" type="ORF">ALOHA_HF4000097M14ctg1g16</name>
</gene>
<dbReference type="EMBL" id="EU016579">
    <property type="protein sequence ID" value="ABZ06573.1"/>
    <property type="molecule type" value="Genomic_DNA"/>
</dbReference>
<proteinExistence type="predicted"/>
<keyword evidence="1" id="KW-1133">Transmembrane helix</keyword>
<accession>B3T1W4</accession>
<evidence type="ECO:0000256" key="1">
    <source>
        <dbReference type="SAM" id="Phobius"/>
    </source>
</evidence>
<dbReference type="AlphaFoldDB" id="B3T1W4"/>
<protein>
    <submittedName>
        <fullName evidence="2">Uncharacterized protein</fullName>
    </submittedName>
</protein>